<dbReference type="PANTHER" id="PTHR40265">
    <property type="entry name" value="BLL2707 PROTEIN"/>
    <property type="match status" value="1"/>
</dbReference>
<proteinExistence type="predicted"/>
<sequence length="308" mass="33793">MADRKSGPSAFASDPLPTLDHLVHKVNPGQLERAISVFSVLGFTVKRGGKHANGLTANALITFPDGVYLEIIAFQEHPIAATGELQAQFETRRRKHPWWRNSAGWINWALLGGAENGQTAEINQRAEQIGVQMRYSAPIAAGRTTTEGKKLEWKISVPEGNVPRSAVPFLCEDATPRTWRVPPPDPPHRNRSSGISALTILYPPGEDSQTFSLQNLAIVLGEKFTRHVTPTQPSLPVTTLDLSVVHVRVADDPSELKWVAENGAGLFEVEIRVAADQLPSSAPPDGLEQTTQDEHWGRIRLHPVFNQA</sequence>
<reference evidence="2 3" key="1">
    <citation type="submission" date="2014-05" db="EMBL/GenBank/DDBJ databases">
        <title>Draft genome sequence of a rare smut relative, Tilletiaria anomala UBC 951.</title>
        <authorList>
            <consortium name="DOE Joint Genome Institute"/>
            <person name="Toome M."/>
            <person name="Kuo A."/>
            <person name="Henrissat B."/>
            <person name="Lipzen A."/>
            <person name="Tritt A."/>
            <person name="Yoshinaga Y."/>
            <person name="Zane M."/>
            <person name="Barry K."/>
            <person name="Grigoriev I.V."/>
            <person name="Spatafora J.W."/>
            <person name="Aimea M.C."/>
        </authorList>
    </citation>
    <scope>NUCLEOTIDE SEQUENCE [LARGE SCALE GENOMIC DNA]</scope>
    <source>
        <strain evidence="2 3">UBC 951</strain>
    </source>
</reference>
<dbReference type="Pfam" id="PF13468">
    <property type="entry name" value="Glyoxalase_3"/>
    <property type="match status" value="1"/>
</dbReference>
<dbReference type="Proteomes" id="UP000027361">
    <property type="component" value="Unassembled WGS sequence"/>
</dbReference>
<gene>
    <name evidence="2" type="ORF">K437DRAFT_262764</name>
</gene>
<dbReference type="InterPro" id="IPR025870">
    <property type="entry name" value="Glyoxalase-like_dom"/>
</dbReference>
<dbReference type="AlphaFoldDB" id="A0A066W4Y0"/>
<keyword evidence="3" id="KW-1185">Reference proteome</keyword>
<feature type="domain" description="Glyoxalase-like" evidence="1">
    <location>
        <begin position="19"/>
        <end position="204"/>
    </location>
</feature>
<dbReference type="InParanoid" id="A0A066W4Y0"/>
<organism evidence="2 3">
    <name type="scientific">Tilletiaria anomala (strain ATCC 24038 / CBS 436.72 / UBC 951)</name>
    <dbReference type="NCBI Taxonomy" id="1037660"/>
    <lineage>
        <taxon>Eukaryota</taxon>
        <taxon>Fungi</taxon>
        <taxon>Dikarya</taxon>
        <taxon>Basidiomycota</taxon>
        <taxon>Ustilaginomycotina</taxon>
        <taxon>Exobasidiomycetes</taxon>
        <taxon>Georgefischeriales</taxon>
        <taxon>Tilletiariaceae</taxon>
        <taxon>Tilletiaria</taxon>
    </lineage>
</organism>
<dbReference type="OMA" id="GWIDWCL"/>
<name>A0A066W4Y0_TILAU</name>
<comment type="caution">
    <text evidence="2">The sequence shown here is derived from an EMBL/GenBank/DDBJ whole genome shotgun (WGS) entry which is preliminary data.</text>
</comment>
<dbReference type="InterPro" id="IPR029068">
    <property type="entry name" value="Glyas_Bleomycin-R_OHBP_Dase"/>
</dbReference>
<dbReference type="PANTHER" id="PTHR40265:SF1">
    <property type="entry name" value="GLYOXALASE-LIKE DOMAIN-CONTAINING PROTEIN"/>
    <property type="match status" value="1"/>
</dbReference>
<evidence type="ECO:0000313" key="2">
    <source>
        <dbReference type="EMBL" id="KDN46139.1"/>
    </source>
</evidence>
<dbReference type="EMBL" id="JMSN01000037">
    <property type="protein sequence ID" value="KDN46139.1"/>
    <property type="molecule type" value="Genomic_DNA"/>
</dbReference>
<dbReference type="GeneID" id="25265646"/>
<dbReference type="RefSeq" id="XP_013243454.1">
    <property type="nucleotide sequence ID" value="XM_013388000.1"/>
</dbReference>
<dbReference type="OrthoDB" id="408973at2759"/>
<dbReference type="HOGENOM" id="CLU_058475_1_0_1"/>
<accession>A0A066W4Y0</accession>
<evidence type="ECO:0000259" key="1">
    <source>
        <dbReference type="Pfam" id="PF13468"/>
    </source>
</evidence>
<protein>
    <recommendedName>
        <fullName evidence="1">Glyoxalase-like domain-containing protein</fullName>
    </recommendedName>
</protein>
<evidence type="ECO:0000313" key="3">
    <source>
        <dbReference type="Proteomes" id="UP000027361"/>
    </source>
</evidence>
<dbReference type="Gene3D" id="3.10.180.10">
    <property type="entry name" value="2,3-Dihydroxybiphenyl 1,2-Dioxygenase, domain 1"/>
    <property type="match status" value="1"/>
</dbReference>